<dbReference type="PANTHER" id="PTHR11475">
    <property type="entry name" value="OXIDASE/PEROXIDASE"/>
    <property type="match status" value="1"/>
</dbReference>
<keyword evidence="4" id="KW-1185">Reference proteome</keyword>
<dbReference type="PANTHER" id="PTHR11475:SF86">
    <property type="entry name" value="PEROXIDASE"/>
    <property type="match status" value="1"/>
</dbReference>
<organism evidence="3 4">
    <name type="scientific">Chilo suppressalis</name>
    <name type="common">Asiatic rice borer moth</name>
    <dbReference type="NCBI Taxonomy" id="168631"/>
    <lineage>
        <taxon>Eukaryota</taxon>
        <taxon>Metazoa</taxon>
        <taxon>Ecdysozoa</taxon>
        <taxon>Arthropoda</taxon>
        <taxon>Hexapoda</taxon>
        <taxon>Insecta</taxon>
        <taxon>Pterygota</taxon>
        <taxon>Neoptera</taxon>
        <taxon>Endopterygota</taxon>
        <taxon>Lepidoptera</taxon>
        <taxon>Glossata</taxon>
        <taxon>Ditrysia</taxon>
        <taxon>Pyraloidea</taxon>
        <taxon>Crambidae</taxon>
        <taxon>Crambinae</taxon>
        <taxon>Chilo</taxon>
    </lineage>
</organism>
<dbReference type="SUPFAM" id="SSF48113">
    <property type="entry name" value="Heme-dependent peroxidases"/>
    <property type="match status" value="1"/>
</dbReference>
<reference evidence="3" key="1">
    <citation type="submission" date="2021-12" db="EMBL/GenBank/DDBJ databases">
        <authorList>
            <person name="King R."/>
        </authorList>
    </citation>
    <scope>NUCLEOTIDE SEQUENCE</scope>
</reference>
<dbReference type="PROSITE" id="PS50292">
    <property type="entry name" value="PEROXIDASE_3"/>
    <property type="match status" value="1"/>
</dbReference>
<keyword evidence="1" id="KW-0575">Peroxidase</keyword>
<dbReference type="EMBL" id="OU963920">
    <property type="protein sequence ID" value="CAH0404003.1"/>
    <property type="molecule type" value="Genomic_DNA"/>
</dbReference>
<dbReference type="PRINTS" id="PR00457">
    <property type="entry name" value="ANPEROXIDASE"/>
</dbReference>
<protein>
    <recommendedName>
        <fullName evidence="5">Peroxidase-like</fullName>
    </recommendedName>
</protein>
<evidence type="ECO:0000313" key="3">
    <source>
        <dbReference type="EMBL" id="CAH0404003.1"/>
    </source>
</evidence>
<evidence type="ECO:0008006" key="5">
    <source>
        <dbReference type="Google" id="ProtNLM"/>
    </source>
</evidence>
<feature type="signal peptide" evidence="2">
    <location>
        <begin position="1"/>
        <end position="20"/>
    </location>
</feature>
<feature type="chain" id="PRO_5047474991" description="Peroxidase-like" evidence="2">
    <location>
        <begin position="21"/>
        <end position="626"/>
    </location>
</feature>
<dbReference type="Pfam" id="PF03098">
    <property type="entry name" value="An_peroxidase"/>
    <property type="match status" value="1"/>
</dbReference>
<evidence type="ECO:0000256" key="2">
    <source>
        <dbReference type="SAM" id="SignalP"/>
    </source>
</evidence>
<accession>A0ABN8B462</accession>
<proteinExistence type="predicted"/>
<dbReference type="Proteomes" id="UP001153292">
    <property type="component" value="Chromosome 27"/>
</dbReference>
<name>A0ABN8B462_CHISP</name>
<dbReference type="InterPro" id="IPR037120">
    <property type="entry name" value="Haem_peroxidase_sf_animal"/>
</dbReference>
<keyword evidence="2" id="KW-0732">Signal</keyword>
<evidence type="ECO:0000313" key="4">
    <source>
        <dbReference type="Proteomes" id="UP001153292"/>
    </source>
</evidence>
<gene>
    <name evidence="3" type="ORF">CHILSU_LOCUS7302</name>
</gene>
<dbReference type="Gene3D" id="1.10.640.10">
    <property type="entry name" value="Haem peroxidase domain superfamily, animal type"/>
    <property type="match status" value="1"/>
</dbReference>
<evidence type="ECO:0000256" key="1">
    <source>
        <dbReference type="ARBA" id="ARBA00022559"/>
    </source>
</evidence>
<dbReference type="InterPro" id="IPR019791">
    <property type="entry name" value="Haem_peroxidase_animal"/>
</dbReference>
<keyword evidence="1" id="KW-0560">Oxidoreductase</keyword>
<dbReference type="InterPro" id="IPR010255">
    <property type="entry name" value="Haem_peroxidase_sf"/>
</dbReference>
<sequence length="626" mass="70810">MARGVVWWCVMAACAWRAAGEWYDTFTGNQITEARVAALRLNNLIPLCAVEVKNCSLDEPRRFDYSCNNVHYPSRGTVMTPFHRLLPPDFPMDGGLRTTKAGRPLPNARALRVALVPDGRIPNKQYSQLLTNFLVAITGDTSTVHDTGNYIGWTVTCCMPGGEQDPRCMPIRVPDDDVHLRRSNVRCLNLTRSITYQRLGCIPDTIPPERVSLATPMLDLSVVYGTEESKMTSTRERWGGRLTAEKLKGKDWPPGNGIGCLQNNLNETRCHNSAELIVNSLVTGNMAFLWFFRQHNYLAEKLGKINPCWDDDKLFAVARDINIAIFQQILYYDLMPNVVDYNFLVKNNVIFSDHEHVDDYDLSLEPLVSLEYTVMARWFHTLQEGRLNLYDNHGKILRTLAVVDMTLHTGALPLNNTLEGLTQGSFRQPCASTDKAIDPDMGERVLGRLQFASDVMSSDIMKARDNGLPSYNKYRELCNLPVAHDFEDFYKWLPKDQAEAFQMIYEDVEDVEVMAGLLAERPMGAGVVGPTHACIIADQMLRWRRADRFWYEHSAHPAALTPEQLKEIRKMTIAKVLCDHGDSVDAVQPNAFQVPRPGNEIIPCSEYPDMDMAAWRDVSCTNKRGK</sequence>